<sequence>MNQLFTYGTLRPGQANAHILGNMGGKWQIGYVRGVVHTLDWGPDQGLPALVLDPQAEKIEGLLFSTNQLADNWEMLDDFEGFQYQRVMVDVELESGEMVQAWTYQMHPTAKSAHT</sequence>
<gene>
    <name evidence="2" type="ORF">P255_00633</name>
</gene>
<dbReference type="HOGENOM" id="CLU_141563_0_0_6"/>
<keyword evidence="3" id="KW-1185">Reference proteome</keyword>
<dbReference type="CDD" id="cd06661">
    <property type="entry name" value="GGCT_like"/>
    <property type="match status" value="1"/>
</dbReference>
<dbReference type="Pfam" id="PF06094">
    <property type="entry name" value="GGACT"/>
    <property type="match status" value="1"/>
</dbReference>
<dbReference type="PATRIC" id="fig|1341683.3.peg.630"/>
<dbReference type="EMBL" id="AYEU01000003">
    <property type="protein sequence ID" value="ESK52482.1"/>
    <property type="molecule type" value="Genomic_DNA"/>
</dbReference>
<name>V2UR72_9GAMM</name>
<proteinExistence type="predicted"/>
<accession>V2UR72</accession>
<dbReference type="InterPro" id="IPR036568">
    <property type="entry name" value="GGCT-like_sf"/>
</dbReference>
<comment type="caution">
    <text evidence="2">The sequence shown here is derived from an EMBL/GenBank/DDBJ whole genome shotgun (WGS) entry which is preliminary data.</text>
</comment>
<dbReference type="Proteomes" id="UP000018418">
    <property type="component" value="Unassembled WGS sequence"/>
</dbReference>
<organism evidence="2 3">
    <name type="scientific">Acinetobacter brisouii CIP 110357</name>
    <dbReference type="NCBI Taxonomy" id="1341683"/>
    <lineage>
        <taxon>Bacteria</taxon>
        <taxon>Pseudomonadati</taxon>
        <taxon>Pseudomonadota</taxon>
        <taxon>Gammaproteobacteria</taxon>
        <taxon>Moraxellales</taxon>
        <taxon>Moraxellaceae</taxon>
        <taxon>Acinetobacter</taxon>
    </lineage>
</organism>
<protein>
    <recommendedName>
        <fullName evidence="1">Gamma-glutamylcyclotransferase AIG2-like domain-containing protein</fullName>
    </recommendedName>
</protein>
<dbReference type="Gene3D" id="3.10.490.10">
    <property type="entry name" value="Gamma-glutamyl cyclotransferase-like"/>
    <property type="match status" value="1"/>
</dbReference>
<dbReference type="AlphaFoldDB" id="V2UR72"/>
<dbReference type="STRING" id="396323.VH98_09500"/>
<dbReference type="InterPro" id="IPR009288">
    <property type="entry name" value="AIG2-like_dom"/>
</dbReference>
<dbReference type="OrthoDB" id="5070127at2"/>
<feature type="domain" description="Gamma-glutamylcyclotransferase AIG2-like" evidence="1">
    <location>
        <begin position="4"/>
        <end position="108"/>
    </location>
</feature>
<dbReference type="RefSeq" id="WP_004903516.1">
    <property type="nucleotide sequence ID" value="NZ_BBTI01000001.1"/>
</dbReference>
<reference evidence="2 3" key="1">
    <citation type="submission" date="2013-10" db="EMBL/GenBank/DDBJ databases">
        <title>The Genome Sequence of Acinetobacter brisouii CIP 110357.</title>
        <authorList>
            <consortium name="The Broad Institute Genomics Platform"/>
            <consortium name="The Broad Institute Genome Sequencing Center for Infectious Disease"/>
            <person name="Cerqueira G."/>
            <person name="Feldgarden M."/>
            <person name="Courvalin P."/>
            <person name="Grillot-Courvalin C."/>
            <person name="Clermont D."/>
            <person name="Rocha E."/>
            <person name="Yoon E.-J."/>
            <person name="Nemec A."/>
            <person name="Young S.K."/>
            <person name="Zeng Q."/>
            <person name="Gargeya S."/>
            <person name="Fitzgerald M."/>
            <person name="Abouelleil A."/>
            <person name="Alvarado L."/>
            <person name="Berlin A.M."/>
            <person name="Chapman S.B."/>
            <person name="Gainer-Dewar J."/>
            <person name="Goldberg J."/>
            <person name="Gnerre S."/>
            <person name="Griggs A."/>
            <person name="Gujja S."/>
            <person name="Hansen M."/>
            <person name="Howarth C."/>
            <person name="Imamovic A."/>
            <person name="Ireland A."/>
            <person name="Larimer J."/>
            <person name="McCowan C."/>
            <person name="Murphy C."/>
            <person name="Pearson M."/>
            <person name="Poon T.W."/>
            <person name="Priest M."/>
            <person name="Roberts A."/>
            <person name="Saif S."/>
            <person name="Shea T."/>
            <person name="Sykes S."/>
            <person name="Wortman J."/>
            <person name="Nusbaum C."/>
            <person name="Birren B."/>
        </authorList>
    </citation>
    <scope>NUCLEOTIDE SEQUENCE [LARGE SCALE GENOMIC DNA]</scope>
    <source>
        <strain evidence="2 3">CIP 110357</strain>
    </source>
</reference>
<evidence type="ECO:0000313" key="2">
    <source>
        <dbReference type="EMBL" id="ESK52482.1"/>
    </source>
</evidence>
<dbReference type="InterPro" id="IPR013024">
    <property type="entry name" value="GGCT-like"/>
</dbReference>
<evidence type="ECO:0000313" key="3">
    <source>
        <dbReference type="Proteomes" id="UP000018418"/>
    </source>
</evidence>
<dbReference type="SUPFAM" id="SSF110857">
    <property type="entry name" value="Gamma-glutamyl cyclotransferase-like"/>
    <property type="match status" value="1"/>
</dbReference>
<evidence type="ECO:0000259" key="1">
    <source>
        <dbReference type="Pfam" id="PF06094"/>
    </source>
</evidence>